<dbReference type="InterPro" id="IPR002781">
    <property type="entry name" value="TM_pro_TauE-like"/>
</dbReference>
<feature type="transmembrane region" description="Helical" evidence="7">
    <location>
        <begin position="230"/>
        <end position="248"/>
    </location>
</feature>
<evidence type="ECO:0000256" key="6">
    <source>
        <dbReference type="ARBA" id="ARBA00023136"/>
    </source>
</evidence>
<comment type="caution">
    <text evidence="8">The sequence shown here is derived from an EMBL/GenBank/DDBJ whole genome shotgun (WGS) entry which is preliminary data.</text>
</comment>
<gene>
    <name evidence="8" type="primary">yfcA_22</name>
    <name evidence="8" type="ORF">SDC9_100429</name>
</gene>
<evidence type="ECO:0000256" key="2">
    <source>
        <dbReference type="ARBA" id="ARBA00022448"/>
    </source>
</evidence>
<evidence type="ECO:0000256" key="5">
    <source>
        <dbReference type="ARBA" id="ARBA00022989"/>
    </source>
</evidence>
<organism evidence="8">
    <name type="scientific">bioreactor metagenome</name>
    <dbReference type="NCBI Taxonomy" id="1076179"/>
    <lineage>
        <taxon>unclassified sequences</taxon>
        <taxon>metagenomes</taxon>
        <taxon>ecological metagenomes</taxon>
    </lineage>
</organism>
<evidence type="ECO:0000256" key="3">
    <source>
        <dbReference type="ARBA" id="ARBA00022475"/>
    </source>
</evidence>
<accession>A0A645AKL5</accession>
<dbReference type="InterPro" id="IPR052017">
    <property type="entry name" value="TSUP"/>
</dbReference>
<evidence type="ECO:0000313" key="8">
    <source>
        <dbReference type="EMBL" id="MPM53660.1"/>
    </source>
</evidence>
<keyword evidence="3" id="KW-1003">Cell membrane</keyword>
<evidence type="ECO:0000256" key="1">
    <source>
        <dbReference type="ARBA" id="ARBA00004651"/>
    </source>
</evidence>
<evidence type="ECO:0000256" key="4">
    <source>
        <dbReference type="ARBA" id="ARBA00022692"/>
    </source>
</evidence>
<dbReference type="AlphaFoldDB" id="A0A645AKL5"/>
<reference evidence="8" key="1">
    <citation type="submission" date="2019-08" db="EMBL/GenBank/DDBJ databases">
        <authorList>
            <person name="Kucharzyk K."/>
            <person name="Murdoch R.W."/>
            <person name="Higgins S."/>
            <person name="Loffler F."/>
        </authorList>
    </citation>
    <scope>NUCLEOTIDE SEQUENCE</scope>
</reference>
<sequence>MNMGFLLFICTAGFIAAFVDSIAGGGGIISIPALMAAGMPPHIALGTNKLGASFGAFASTLTFFKSKKIYFPLIKCLMPFTLIGAILGVKTVLGIDEQKLQLVILILTFVIALHTFIKKDFGSHNDFRGLTKKNIFIGIILAASLGFYDGLFGPGTGSFLIFAFISIYKFDFSVSAGNGKTLNFISNIASLAVFAINDSIDYHTAIPLAASMVLGALMGTRIAIKNGAKVIKPIFITIALALTIKMFGSLF</sequence>
<keyword evidence="6 7" id="KW-0472">Membrane</keyword>
<evidence type="ECO:0000256" key="7">
    <source>
        <dbReference type="SAM" id="Phobius"/>
    </source>
</evidence>
<keyword evidence="2" id="KW-0813">Transport</keyword>
<feature type="transmembrane region" description="Helical" evidence="7">
    <location>
        <begin position="202"/>
        <end position="223"/>
    </location>
</feature>
<dbReference type="Pfam" id="PF01925">
    <property type="entry name" value="TauE"/>
    <property type="match status" value="1"/>
</dbReference>
<dbReference type="EMBL" id="VSSQ01014438">
    <property type="protein sequence ID" value="MPM53660.1"/>
    <property type="molecule type" value="Genomic_DNA"/>
</dbReference>
<proteinExistence type="predicted"/>
<name>A0A645AKL5_9ZZZZ</name>
<dbReference type="PANTHER" id="PTHR30269">
    <property type="entry name" value="TRANSMEMBRANE PROTEIN YFCA"/>
    <property type="match status" value="1"/>
</dbReference>
<feature type="transmembrane region" description="Helical" evidence="7">
    <location>
        <begin position="69"/>
        <end position="88"/>
    </location>
</feature>
<feature type="transmembrane region" description="Helical" evidence="7">
    <location>
        <begin position="100"/>
        <end position="117"/>
    </location>
</feature>
<protein>
    <submittedName>
        <fullName evidence="8">Putative membrane transporter protein YfcA</fullName>
    </submittedName>
</protein>
<dbReference type="PANTHER" id="PTHR30269:SF0">
    <property type="entry name" value="MEMBRANE TRANSPORTER PROTEIN YFCA-RELATED"/>
    <property type="match status" value="1"/>
</dbReference>
<keyword evidence="5 7" id="KW-1133">Transmembrane helix</keyword>
<keyword evidence="4 7" id="KW-0812">Transmembrane</keyword>
<feature type="transmembrane region" description="Helical" evidence="7">
    <location>
        <begin position="137"/>
        <end position="168"/>
    </location>
</feature>
<dbReference type="GO" id="GO:0005886">
    <property type="term" value="C:plasma membrane"/>
    <property type="evidence" value="ECO:0007669"/>
    <property type="project" value="UniProtKB-SubCell"/>
</dbReference>
<comment type="subcellular location">
    <subcellularLocation>
        <location evidence="1">Cell membrane</location>
        <topology evidence="1">Multi-pass membrane protein</topology>
    </subcellularLocation>
</comment>